<evidence type="ECO:0000256" key="1">
    <source>
        <dbReference type="SAM" id="SignalP"/>
    </source>
</evidence>
<evidence type="ECO:0000259" key="2">
    <source>
        <dbReference type="Pfam" id="PF04773"/>
    </source>
</evidence>
<accession>A0A6P0DRY4</accession>
<name>A0A6P0DRY4_RHILE</name>
<dbReference type="AlphaFoldDB" id="A0A6P0DRY4"/>
<dbReference type="Gene3D" id="2.60.120.1440">
    <property type="match status" value="1"/>
</dbReference>
<dbReference type="RefSeq" id="WP_164000693.1">
    <property type="nucleotide sequence ID" value="NZ_WXXP01000084.1"/>
</dbReference>
<dbReference type="PANTHER" id="PTHR38731">
    <property type="entry name" value="LIPL45-RELATED LIPOPROTEIN-RELATED"/>
    <property type="match status" value="1"/>
</dbReference>
<dbReference type="Proteomes" id="UP000471409">
    <property type="component" value="Unassembled WGS sequence"/>
</dbReference>
<dbReference type="InterPro" id="IPR006860">
    <property type="entry name" value="FecR"/>
</dbReference>
<sequence length="213" mass="22692">MSTIFRFLIATLILLPITVFAATDEWRVVKTTDQVKYTVDRANWLDLRAGDVVPDRAWVSTGPHGRLQLARGVESITFQPNTLAAITTSESLTVKTQIFQQAGSLDLEIEKRSQPHTAVQTPFLAAVVKGTIFHVTVERTKASVSVDRGLVQVTSFASGQQSNVAPGQSATVDKKAGMTVAGQLSKPHITTVAPSVAQIPAVGTTKLAGASKA</sequence>
<keyword evidence="1" id="KW-0732">Signal</keyword>
<comment type="caution">
    <text evidence="3">The sequence shown here is derived from an EMBL/GenBank/DDBJ whole genome shotgun (WGS) entry which is preliminary data.</text>
</comment>
<dbReference type="PANTHER" id="PTHR38731:SF3">
    <property type="entry name" value="BLL6125 PROTEIN"/>
    <property type="match status" value="1"/>
</dbReference>
<proteinExistence type="predicted"/>
<evidence type="ECO:0000313" key="3">
    <source>
        <dbReference type="EMBL" id="NEK54912.1"/>
    </source>
</evidence>
<gene>
    <name evidence="3" type="ORF">GUK36_37295</name>
</gene>
<evidence type="ECO:0000313" key="4">
    <source>
        <dbReference type="Proteomes" id="UP000471409"/>
    </source>
</evidence>
<protein>
    <recommendedName>
        <fullName evidence="2">FecR protein domain-containing protein</fullName>
    </recommendedName>
</protein>
<dbReference type="EMBL" id="WXXP01000084">
    <property type="protein sequence ID" value="NEK54912.1"/>
    <property type="molecule type" value="Genomic_DNA"/>
</dbReference>
<feature type="non-terminal residue" evidence="3">
    <location>
        <position position="213"/>
    </location>
</feature>
<dbReference type="Pfam" id="PF04773">
    <property type="entry name" value="FecR"/>
    <property type="match status" value="1"/>
</dbReference>
<feature type="chain" id="PRO_5027097091" description="FecR protein domain-containing protein" evidence="1">
    <location>
        <begin position="22"/>
        <end position="213"/>
    </location>
</feature>
<reference evidence="3 4" key="1">
    <citation type="submission" date="2020-01" db="EMBL/GenBank/DDBJ databases">
        <title>Rhizobium genotypes associated with high levels of biological nitrogen fixation by grain legumes in a temperate-maritime cropping system.</title>
        <authorList>
            <person name="Maluk M."/>
            <person name="Francesc Ferrando Molina F."/>
            <person name="Lopez Del Egido L."/>
            <person name="Lafos M."/>
            <person name="Langarica-Fuentes A."/>
            <person name="Gebre Yohannes G."/>
            <person name="Young M.W."/>
            <person name="Martin P."/>
            <person name="Gantlett R."/>
            <person name="Kenicer G."/>
            <person name="Hawes C."/>
            <person name="Begg G.S."/>
            <person name="Quilliam R.S."/>
            <person name="Squire G.R."/>
            <person name="Poole P.S."/>
            <person name="Young P.W."/>
            <person name="Iannetta P.M."/>
            <person name="James E.K."/>
        </authorList>
    </citation>
    <scope>NUCLEOTIDE SEQUENCE [LARGE SCALE GENOMIC DNA]</scope>
    <source>
        <strain evidence="3 4">JHI944</strain>
    </source>
</reference>
<feature type="domain" description="FecR protein" evidence="2">
    <location>
        <begin position="59"/>
        <end position="151"/>
    </location>
</feature>
<feature type="signal peptide" evidence="1">
    <location>
        <begin position="1"/>
        <end position="21"/>
    </location>
</feature>
<organism evidence="3 4">
    <name type="scientific">Rhizobium leguminosarum</name>
    <dbReference type="NCBI Taxonomy" id="384"/>
    <lineage>
        <taxon>Bacteria</taxon>
        <taxon>Pseudomonadati</taxon>
        <taxon>Pseudomonadota</taxon>
        <taxon>Alphaproteobacteria</taxon>
        <taxon>Hyphomicrobiales</taxon>
        <taxon>Rhizobiaceae</taxon>
        <taxon>Rhizobium/Agrobacterium group</taxon>
        <taxon>Rhizobium</taxon>
    </lineage>
</organism>